<keyword evidence="2" id="KW-0813">Transport</keyword>
<dbReference type="PANTHER" id="PTHR30097:SF16">
    <property type="entry name" value="CATION EFFLUX SYSTEM (CZCB-LIKE)"/>
    <property type="match status" value="1"/>
</dbReference>
<evidence type="ECO:0000256" key="1">
    <source>
        <dbReference type="ARBA" id="ARBA00009477"/>
    </source>
</evidence>
<keyword evidence="6" id="KW-1185">Reference proteome</keyword>
<sequence>MSKNPTYLLLSIIITLASCSDNTNQQQSAPILKIQGNQITFLQDSPELSVVTVQKYAQHTLKISGRLLWNEDETVKIFSPLDGRVIEVIVNIGQQVEAGQPLAAIQSPDFDTLQAEYRKAASNMMFTKKRLARQQELYEHGIVARKELEEAQASYTDAKTNLKYIESLLNPYGNPLHSTKWFYLKSPLAGTIVQRSINPGQQLNPNQGDQPLFIVTNPTSLWAQLDATEENLPYLAPSKQLIVTSKSYPKSRFLGEVIYISDFVDSTTRTVKVLAKIPNPDRKLKAQMYVTAQIPIHTQSNPTVITKAVVLDKDKFYVFISIGKGQYIRRQVEIGTENQGMTPILSGLQVGDRVVSEEAIYLNHLFQSEG</sequence>
<proteinExistence type="inferred from homology"/>
<dbReference type="PROSITE" id="PS51257">
    <property type="entry name" value="PROKAR_LIPOPROTEIN"/>
    <property type="match status" value="1"/>
</dbReference>
<dbReference type="GO" id="GO:0016020">
    <property type="term" value="C:membrane"/>
    <property type="evidence" value="ECO:0007669"/>
    <property type="project" value="InterPro"/>
</dbReference>
<dbReference type="SUPFAM" id="SSF111369">
    <property type="entry name" value="HlyD-like secretion proteins"/>
    <property type="match status" value="1"/>
</dbReference>
<feature type="domain" description="CzcB-like barrel-sandwich hybrid" evidence="4">
    <location>
        <begin position="74"/>
        <end position="206"/>
    </location>
</feature>
<name>A0A7G1Q961_9GAMM</name>
<dbReference type="RefSeq" id="WP_197745036.1">
    <property type="nucleotide sequence ID" value="NZ_LR778175.1"/>
</dbReference>
<dbReference type="Gene3D" id="2.40.420.20">
    <property type="match status" value="1"/>
</dbReference>
<dbReference type="InterPro" id="IPR051909">
    <property type="entry name" value="MFP_Cation_Efflux"/>
</dbReference>
<dbReference type="AlphaFoldDB" id="A0A7G1Q961"/>
<dbReference type="GO" id="GO:0022857">
    <property type="term" value="F:transmembrane transporter activity"/>
    <property type="evidence" value="ECO:0007669"/>
    <property type="project" value="InterPro"/>
</dbReference>
<dbReference type="PANTHER" id="PTHR30097">
    <property type="entry name" value="CATION EFFLUX SYSTEM PROTEIN CUSB"/>
    <property type="match status" value="1"/>
</dbReference>
<dbReference type="InterPro" id="IPR058647">
    <property type="entry name" value="BSH_CzcB-like"/>
</dbReference>
<evidence type="ECO:0000259" key="4">
    <source>
        <dbReference type="Pfam" id="PF25973"/>
    </source>
</evidence>
<dbReference type="NCBIfam" id="TIGR01730">
    <property type="entry name" value="RND_mfp"/>
    <property type="match status" value="1"/>
</dbReference>
<comment type="similarity">
    <text evidence="1">Belongs to the membrane fusion protein (MFP) (TC 8.A.1) family.</text>
</comment>
<dbReference type="InterPro" id="IPR006143">
    <property type="entry name" value="RND_pump_MFP"/>
</dbReference>
<feature type="domain" description="CusB-like beta-barrel" evidence="3">
    <location>
        <begin position="221"/>
        <end position="294"/>
    </location>
</feature>
<dbReference type="Gene3D" id="2.40.30.170">
    <property type="match status" value="1"/>
</dbReference>
<gene>
    <name evidence="5" type="ORF">NSCAC_0714</name>
</gene>
<evidence type="ECO:0000256" key="2">
    <source>
        <dbReference type="ARBA" id="ARBA00022448"/>
    </source>
</evidence>
<organism evidence="5 6">
    <name type="scientific">Candidatus Nitrosacidococcus tergens</name>
    <dbReference type="NCBI Taxonomy" id="553981"/>
    <lineage>
        <taxon>Bacteria</taxon>
        <taxon>Pseudomonadati</taxon>
        <taxon>Pseudomonadota</taxon>
        <taxon>Gammaproteobacteria</taxon>
        <taxon>Chromatiales</taxon>
        <taxon>Chromatiaceae</taxon>
        <taxon>Candidatus Nitrosacidococcus</taxon>
    </lineage>
</organism>
<dbReference type="Pfam" id="PF25954">
    <property type="entry name" value="Beta-barrel_RND_2"/>
    <property type="match status" value="1"/>
</dbReference>
<protein>
    <submittedName>
        <fullName evidence="5">Multidrug transporter</fullName>
    </submittedName>
</protein>
<reference evidence="5 6" key="1">
    <citation type="submission" date="2020-03" db="EMBL/GenBank/DDBJ databases">
        <authorList>
            <person name="Picone N."/>
        </authorList>
    </citation>
    <scope>NUCLEOTIDE SEQUENCE [LARGE SCALE GENOMIC DNA]</scope>
    <source>
        <strain evidence="5">NSCAC1</strain>
    </source>
</reference>
<evidence type="ECO:0000313" key="6">
    <source>
        <dbReference type="Proteomes" id="UP000516072"/>
    </source>
</evidence>
<dbReference type="Pfam" id="PF25973">
    <property type="entry name" value="BSH_CzcB"/>
    <property type="match status" value="1"/>
</dbReference>
<dbReference type="InterPro" id="IPR058792">
    <property type="entry name" value="Beta-barrel_RND_2"/>
</dbReference>
<dbReference type="FunFam" id="2.40.30.170:FF:000010">
    <property type="entry name" value="Efflux RND transporter periplasmic adaptor subunit"/>
    <property type="match status" value="1"/>
</dbReference>
<dbReference type="KEGG" id="ntg:NSCAC_0714"/>
<accession>A0A7G1Q961</accession>
<dbReference type="Gene3D" id="1.10.287.470">
    <property type="entry name" value="Helix hairpin bin"/>
    <property type="match status" value="1"/>
</dbReference>
<evidence type="ECO:0000259" key="3">
    <source>
        <dbReference type="Pfam" id="PF25954"/>
    </source>
</evidence>
<evidence type="ECO:0000313" key="5">
    <source>
        <dbReference type="EMBL" id="CAB1275535.1"/>
    </source>
</evidence>
<dbReference type="Proteomes" id="UP000516072">
    <property type="component" value="Chromosome"/>
</dbReference>
<dbReference type="Gene3D" id="2.40.50.100">
    <property type="match status" value="1"/>
</dbReference>
<dbReference type="EMBL" id="LR778175">
    <property type="protein sequence ID" value="CAB1275535.1"/>
    <property type="molecule type" value="Genomic_DNA"/>
</dbReference>